<protein>
    <submittedName>
        <fullName evidence="3">Uncharacterized protein</fullName>
    </submittedName>
</protein>
<dbReference type="AlphaFoldDB" id="A0ABD1E6S5"/>
<feature type="region of interest" description="Disordered" evidence="1">
    <location>
        <begin position="281"/>
        <end position="300"/>
    </location>
</feature>
<feature type="transmembrane region" description="Helical" evidence="2">
    <location>
        <begin position="431"/>
        <end position="452"/>
    </location>
</feature>
<accession>A0ABD1E6S5</accession>
<organism evidence="3 4">
    <name type="scientific">Hypothenemus hampei</name>
    <name type="common">Coffee berry borer</name>
    <dbReference type="NCBI Taxonomy" id="57062"/>
    <lineage>
        <taxon>Eukaryota</taxon>
        <taxon>Metazoa</taxon>
        <taxon>Ecdysozoa</taxon>
        <taxon>Arthropoda</taxon>
        <taxon>Hexapoda</taxon>
        <taxon>Insecta</taxon>
        <taxon>Pterygota</taxon>
        <taxon>Neoptera</taxon>
        <taxon>Endopterygota</taxon>
        <taxon>Coleoptera</taxon>
        <taxon>Polyphaga</taxon>
        <taxon>Cucujiformia</taxon>
        <taxon>Curculionidae</taxon>
        <taxon>Scolytinae</taxon>
        <taxon>Hypothenemus</taxon>
    </lineage>
</organism>
<feature type="transmembrane region" description="Helical" evidence="2">
    <location>
        <begin position="225"/>
        <end position="244"/>
    </location>
</feature>
<reference evidence="3 4" key="1">
    <citation type="submission" date="2024-05" db="EMBL/GenBank/DDBJ databases">
        <title>Genetic variation in Jamaican populations of the coffee berry borer (Hypothenemus hampei).</title>
        <authorList>
            <person name="Errbii M."/>
            <person name="Myrie A."/>
        </authorList>
    </citation>
    <scope>NUCLEOTIDE SEQUENCE [LARGE SCALE GENOMIC DNA]</scope>
    <source>
        <strain evidence="3">JA-Hopewell-2020-01-JO</strain>
        <tissue evidence="3">Whole body</tissue>
    </source>
</reference>
<feature type="transmembrane region" description="Helical" evidence="2">
    <location>
        <begin position="310"/>
        <end position="328"/>
    </location>
</feature>
<evidence type="ECO:0000256" key="2">
    <source>
        <dbReference type="SAM" id="Phobius"/>
    </source>
</evidence>
<keyword evidence="2" id="KW-0472">Membrane</keyword>
<evidence type="ECO:0000313" key="3">
    <source>
        <dbReference type="EMBL" id="KAL1490386.1"/>
    </source>
</evidence>
<comment type="caution">
    <text evidence="3">The sequence shown here is derived from an EMBL/GenBank/DDBJ whole genome shotgun (WGS) entry which is preliminary data.</text>
</comment>
<dbReference type="EMBL" id="JBDJPC010000010">
    <property type="protein sequence ID" value="KAL1490386.1"/>
    <property type="molecule type" value="Genomic_DNA"/>
</dbReference>
<dbReference type="Proteomes" id="UP001566132">
    <property type="component" value="Unassembled WGS sequence"/>
</dbReference>
<feature type="transmembrane region" description="Helical" evidence="2">
    <location>
        <begin position="398"/>
        <end position="419"/>
    </location>
</feature>
<feature type="transmembrane region" description="Helical" evidence="2">
    <location>
        <begin position="48"/>
        <end position="70"/>
    </location>
</feature>
<name>A0ABD1E6S5_HYPHA</name>
<keyword evidence="2" id="KW-0812">Transmembrane</keyword>
<evidence type="ECO:0000256" key="1">
    <source>
        <dbReference type="SAM" id="MobiDB-lite"/>
    </source>
</evidence>
<feature type="transmembrane region" description="Helical" evidence="2">
    <location>
        <begin position="82"/>
        <end position="103"/>
    </location>
</feature>
<keyword evidence="2" id="KW-1133">Transmembrane helix</keyword>
<sequence length="473" mass="54011">MEDDHEELLQYSDEDSVSETDDPCCPIDKCQDRVLYPLTFFPHTKLDFFVTLVSLILSTLTLLIVLPLYVSSINVRGNIYSLFAFNITLSTCILAVILVVVHYTFHMSRNRPLLQFPVNIWKLIHLAGVYVISIYLYLYGSDRNRVLCHLQDPIKGIVLVIALLYYFFFCRNLMGLHRIFSTTTVIVGLFIAVDYGLCDEFVCRGYDRQQIVDDAGPWSWKIHSIWTGLYIFSLILFASLYTLLDRYVAPNYDQMMPCASFLSPTFLNTISRSVVNEGTSTNAIEDESQENNDRRDTSNGVPMQKSPVSFAFWIHFFVLLWAILTFWIDFLHGFGKADSVAENLNFTLKGLQCHFFHDGQSSPHCNNVVWYALIFQMAYVIFWISSVRLLILSQSAVFTIAAMSYALPVVGIWWSLFYASPSGVLVWAPKIRGEFVCSIIGCPIVSVGLGLLCKTHFEDIRKPRNLIGRPLRS</sequence>
<keyword evidence="4" id="KW-1185">Reference proteome</keyword>
<feature type="transmembrane region" description="Helical" evidence="2">
    <location>
        <begin position="368"/>
        <end position="391"/>
    </location>
</feature>
<proteinExistence type="predicted"/>
<evidence type="ECO:0000313" key="4">
    <source>
        <dbReference type="Proteomes" id="UP001566132"/>
    </source>
</evidence>
<gene>
    <name evidence="3" type="ORF">ABEB36_013094</name>
</gene>
<feature type="transmembrane region" description="Helical" evidence="2">
    <location>
        <begin position="123"/>
        <end position="140"/>
    </location>
</feature>
<feature type="transmembrane region" description="Helical" evidence="2">
    <location>
        <begin position="152"/>
        <end position="169"/>
    </location>
</feature>